<sequence>MPARHDPPTGDTPEDRSSEEDSSDEARWAEIVAELGDLGIDEHDLDEDGDDPGSSSRVTYRVAPGVPDNRPGAAPPLSGRDWDGTAQIDRAESEVDDAEHFVPPDPGPILSGNPALTLAWIGAAGGAILLLVLVVAGAAVPAVVARVTAVVFVASCAFLVWRMPHRRDHGDDDPGAVV</sequence>
<organism evidence="3">
    <name type="scientific">mine drainage metagenome</name>
    <dbReference type="NCBI Taxonomy" id="410659"/>
    <lineage>
        <taxon>unclassified sequences</taxon>
        <taxon>metagenomes</taxon>
        <taxon>ecological metagenomes</taxon>
    </lineage>
</organism>
<accession>A0A1J5RL59</accession>
<keyword evidence="2" id="KW-0812">Transmembrane</keyword>
<keyword evidence="2" id="KW-1133">Transmembrane helix</keyword>
<gene>
    <name evidence="3" type="ORF">GALL_252080</name>
</gene>
<feature type="compositionally biased region" description="Basic and acidic residues" evidence="1">
    <location>
        <begin position="1"/>
        <end position="16"/>
    </location>
</feature>
<name>A0A1J5RL59_9ZZZZ</name>
<reference evidence="3" key="1">
    <citation type="submission" date="2016-10" db="EMBL/GenBank/DDBJ databases">
        <title>Sequence of Gallionella enrichment culture.</title>
        <authorList>
            <person name="Poehlein A."/>
            <person name="Muehling M."/>
            <person name="Daniel R."/>
        </authorList>
    </citation>
    <scope>NUCLEOTIDE SEQUENCE</scope>
</reference>
<evidence type="ECO:0000256" key="2">
    <source>
        <dbReference type="SAM" id="Phobius"/>
    </source>
</evidence>
<feature type="transmembrane region" description="Helical" evidence="2">
    <location>
        <begin position="118"/>
        <end position="137"/>
    </location>
</feature>
<feature type="transmembrane region" description="Helical" evidence="2">
    <location>
        <begin position="143"/>
        <end position="161"/>
    </location>
</feature>
<comment type="caution">
    <text evidence="3">The sequence shown here is derived from an EMBL/GenBank/DDBJ whole genome shotgun (WGS) entry which is preliminary data.</text>
</comment>
<keyword evidence="2" id="KW-0472">Membrane</keyword>
<dbReference type="AlphaFoldDB" id="A0A1J5RL59"/>
<proteinExistence type="predicted"/>
<dbReference type="EMBL" id="MLJW01000221">
    <property type="protein sequence ID" value="OIQ92844.1"/>
    <property type="molecule type" value="Genomic_DNA"/>
</dbReference>
<evidence type="ECO:0000313" key="3">
    <source>
        <dbReference type="EMBL" id="OIQ92844.1"/>
    </source>
</evidence>
<evidence type="ECO:0000256" key="1">
    <source>
        <dbReference type="SAM" id="MobiDB-lite"/>
    </source>
</evidence>
<protein>
    <submittedName>
        <fullName evidence="3">Uncharacterized protein</fullName>
    </submittedName>
</protein>
<feature type="region of interest" description="Disordered" evidence="1">
    <location>
        <begin position="1"/>
        <end position="82"/>
    </location>
</feature>